<dbReference type="GO" id="GO:0046556">
    <property type="term" value="F:alpha-L-arabinofuranosidase activity"/>
    <property type="evidence" value="ECO:0007669"/>
    <property type="project" value="TreeGrafter"/>
</dbReference>
<keyword evidence="6" id="KW-1185">Reference proteome</keyword>
<comment type="similarity">
    <text evidence="1">Belongs to the glycosyl hydrolase 3 family.</text>
</comment>
<dbReference type="InterPro" id="IPR013783">
    <property type="entry name" value="Ig-like_fold"/>
</dbReference>
<dbReference type="PROSITE" id="PS51820">
    <property type="entry name" value="PA14"/>
    <property type="match status" value="1"/>
</dbReference>
<dbReference type="Pfam" id="PF07691">
    <property type="entry name" value="PA14"/>
    <property type="match status" value="1"/>
</dbReference>
<dbReference type="Gene3D" id="3.20.20.300">
    <property type="entry name" value="Glycoside hydrolase, family 3, N-terminal domain"/>
    <property type="match status" value="1"/>
</dbReference>
<dbReference type="Gene3D" id="2.60.40.10">
    <property type="entry name" value="Immunoglobulins"/>
    <property type="match status" value="1"/>
</dbReference>
<dbReference type="InterPro" id="IPR037524">
    <property type="entry name" value="PA14/GLEYA"/>
</dbReference>
<dbReference type="PRINTS" id="PR00133">
    <property type="entry name" value="GLHYDRLASE3"/>
</dbReference>
<dbReference type="OrthoDB" id="9758670at2"/>
<keyword evidence="3 5" id="KW-0378">Hydrolase</keyword>
<dbReference type="GO" id="GO:0045493">
    <property type="term" value="P:xylan catabolic process"/>
    <property type="evidence" value="ECO:0007669"/>
    <property type="project" value="InterPro"/>
</dbReference>
<dbReference type="EMBL" id="PVBQ01000005">
    <property type="protein sequence ID" value="PRD48001.1"/>
    <property type="molecule type" value="Genomic_DNA"/>
</dbReference>
<evidence type="ECO:0000256" key="1">
    <source>
        <dbReference type="ARBA" id="ARBA00005336"/>
    </source>
</evidence>
<dbReference type="InterPro" id="IPR001764">
    <property type="entry name" value="Glyco_hydro_3_N"/>
</dbReference>
<dbReference type="InterPro" id="IPR002772">
    <property type="entry name" value="Glyco_hydro_3_C"/>
</dbReference>
<dbReference type="InterPro" id="IPR036881">
    <property type="entry name" value="Glyco_hydro_3_C_sf"/>
</dbReference>
<dbReference type="Proteomes" id="UP000239711">
    <property type="component" value="Unassembled WGS sequence"/>
</dbReference>
<dbReference type="GO" id="GO:0009044">
    <property type="term" value="F:xylan 1,4-beta-xylosidase activity"/>
    <property type="evidence" value="ECO:0007669"/>
    <property type="project" value="InterPro"/>
</dbReference>
<evidence type="ECO:0000313" key="5">
    <source>
        <dbReference type="EMBL" id="PRD48001.1"/>
    </source>
</evidence>
<dbReference type="SUPFAM" id="SSF56988">
    <property type="entry name" value="Anthrax protective antigen"/>
    <property type="match status" value="1"/>
</dbReference>
<keyword evidence="2" id="KW-0732">Signal</keyword>
<dbReference type="GO" id="GO:0031222">
    <property type="term" value="P:arabinan catabolic process"/>
    <property type="evidence" value="ECO:0007669"/>
    <property type="project" value="TreeGrafter"/>
</dbReference>
<dbReference type="InterPro" id="IPR044993">
    <property type="entry name" value="BXL"/>
</dbReference>
<organism evidence="5 6">
    <name type="scientific">Sphingobacterium haloxyli</name>
    <dbReference type="NCBI Taxonomy" id="2100533"/>
    <lineage>
        <taxon>Bacteria</taxon>
        <taxon>Pseudomonadati</taxon>
        <taxon>Bacteroidota</taxon>
        <taxon>Sphingobacteriia</taxon>
        <taxon>Sphingobacteriales</taxon>
        <taxon>Sphingobacteriaceae</taxon>
        <taxon>Sphingobacterium</taxon>
    </lineage>
</organism>
<dbReference type="Pfam" id="PF00933">
    <property type="entry name" value="Glyco_hydro_3"/>
    <property type="match status" value="1"/>
</dbReference>
<dbReference type="Pfam" id="PF01915">
    <property type="entry name" value="Glyco_hydro_3_C"/>
    <property type="match status" value="1"/>
</dbReference>
<accession>A0A2S9J5E4</accession>
<protein>
    <submittedName>
        <fullName evidence="5">Glycosyl hydrolase</fullName>
    </submittedName>
</protein>
<proteinExistence type="inferred from homology"/>
<evidence type="ECO:0000256" key="3">
    <source>
        <dbReference type="ARBA" id="ARBA00022801"/>
    </source>
</evidence>
<sequence length="884" mass="98861">MKRKYYLTGTFLALILMAFTFKGNIKNQTYPFRNPDLPLEERVANLIGLLTLEEKVGLMMNSSKPVPRLDIPAYDWWNEALHGVARSGKATVFPQAIGMAATWNEPGHLETFEIISDEARAKYNEAVRQGERGRYYGLSFWTPNINIFRDPRWGRGQETYGEDPYLTTRLGLAAVKGLQGDDETYFKTHACAKHYAVHSGPEWNRHSYNAVVSNRDLWETYLPAFKALVQEGNVQEVMCAYNAFEGKPCCGSDRLMMDILRNKWGFEGMVVSDCWAIDDFYKKGHHESHETPAEAVANAVLTSTDLECGQSYEHLLESVKLGLITEEQIDVSLRRVLRGWFELGMFDPEDRVPWSTLSYDIVASEKHQKQALDVARQSMTLLKNEKQTLPLNKDIKRIAVVGANAADSMMLWGNYNGTPTSTVTILEGIRKKVPNAEVIYEKGSDLVDPWVRNSLYGSFLTREDGEKGLKVEFYNNNALEGKPVRTITNHLGIEYSNRGGTALAQDVNLENTSTRISGVFVAPYTGEVVFKANANDGYVLMFDGKEIGKMEGRAAVRGAEYSVQVKKGKSYPIVFEHRQKGSILTMGFSVFKKEKADFTELTERLKAVDAIVYAGGLSPQLEGEEMYVDAEGFKGGDRTSIDLPKVQRDLLAALRQTGKPVIFVLCTGSALALEQDEVNYDALLCAWYGGERAGTAVADVLFGDYNPAGRLPVTFYKSLAQLDNALTQTGDEKRQGFENYDMQGRTYRYMKDTPLYPFGHGLSYSAFSYGEVTLAESTIDGGAAVKLSVPVTNISELDGEEVVQVYVARQDDELAPVKSLRAFTRVPIKAGETKLIDLEIHPDAFHFYDERKDGLVLKQGDYTIMYGGTSANRNQKTLMLKITQ</sequence>
<dbReference type="PANTHER" id="PTHR42721:SF3">
    <property type="entry name" value="BETA-D-XYLOSIDASE 5-RELATED"/>
    <property type="match status" value="1"/>
</dbReference>
<gene>
    <name evidence="5" type="ORF">C5745_07930</name>
</gene>
<dbReference type="Gene3D" id="3.40.50.1700">
    <property type="entry name" value="Glycoside hydrolase family 3 C-terminal domain"/>
    <property type="match status" value="2"/>
</dbReference>
<dbReference type="Pfam" id="PF14310">
    <property type="entry name" value="Fn3-like"/>
    <property type="match status" value="1"/>
</dbReference>
<feature type="domain" description="PA14" evidence="4">
    <location>
        <begin position="464"/>
        <end position="606"/>
    </location>
</feature>
<dbReference type="SUPFAM" id="SSF51445">
    <property type="entry name" value="(Trans)glycosidases"/>
    <property type="match status" value="1"/>
</dbReference>
<comment type="caution">
    <text evidence="5">The sequence shown here is derived from an EMBL/GenBank/DDBJ whole genome shotgun (WGS) entry which is preliminary data.</text>
</comment>
<evidence type="ECO:0000259" key="4">
    <source>
        <dbReference type="PROSITE" id="PS51820"/>
    </source>
</evidence>
<dbReference type="SUPFAM" id="SSF52279">
    <property type="entry name" value="Beta-D-glucan exohydrolase, C-terminal domain"/>
    <property type="match status" value="1"/>
</dbReference>
<dbReference type="SMART" id="SM01217">
    <property type="entry name" value="Fn3_like"/>
    <property type="match status" value="1"/>
</dbReference>
<reference evidence="5 6" key="1">
    <citation type="submission" date="2018-02" db="EMBL/GenBank/DDBJ databases">
        <title>The draft genome of Sphingobacterium sp. 5JN-11.</title>
        <authorList>
            <person name="Liu L."/>
            <person name="Li L."/>
            <person name="Liang L."/>
            <person name="Zhang X."/>
            <person name="Wang T."/>
        </authorList>
    </citation>
    <scope>NUCLEOTIDE SEQUENCE [LARGE SCALE GENOMIC DNA]</scope>
    <source>
        <strain evidence="5 6">5JN-11</strain>
    </source>
</reference>
<dbReference type="RefSeq" id="WP_105716628.1">
    <property type="nucleotide sequence ID" value="NZ_PVBQ01000005.1"/>
</dbReference>
<name>A0A2S9J5E4_9SPHI</name>
<dbReference type="InterPro" id="IPR036962">
    <property type="entry name" value="Glyco_hydro_3_N_sf"/>
</dbReference>
<dbReference type="InterPro" id="IPR026891">
    <property type="entry name" value="Fn3-like"/>
</dbReference>
<evidence type="ECO:0000256" key="2">
    <source>
        <dbReference type="ARBA" id="ARBA00022729"/>
    </source>
</evidence>
<dbReference type="PANTHER" id="PTHR42721">
    <property type="entry name" value="SUGAR HYDROLASE-RELATED"/>
    <property type="match status" value="1"/>
</dbReference>
<evidence type="ECO:0000313" key="6">
    <source>
        <dbReference type="Proteomes" id="UP000239711"/>
    </source>
</evidence>
<dbReference type="AlphaFoldDB" id="A0A2S9J5E4"/>
<dbReference type="InterPro" id="IPR011658">
    <property type="entry name" value="PA14_dom"/>
</dbReference>
<dbReference type="InterPro" id="IPR017853">
    <property type="entry name" value="GH"/>
</dbReference>